<dbReference type="InterPro" id="IPR029063">
    <property type="entry name" value="SAM-dependent_MTases_sf"/>
</dbReference>
<dbReference type="Proteomes" id="UP000443582">
    <property type="component" value="Unassembled WGS sequence"/>
</dbReference>
<dbReference type="EMBL" id="QDKL01000003">
    <property type="protein sequence ID" value="RZF20886.1"/>
    <property type="molecule type" value="Genomic_DNA"/>
</dbReference>
<name>A0ABY0ID47_9BACT</name>
<reference evidence="3" key="1">
    <citation type="journal article" date="2019" name="Int. J. Syst. Evol. Microbiol.">
        <title>Halobacteriovorax valvorus sp. nov., a novel prokaryotic predator isolated from coastal seawater of China.</title>
        <authorList>
            <person name="Chen M.-X."/>
        </authorList>
    </citation>
    <scope>NUCLEOTIDE SEQUENCE [LARGE SCALE GENOMIC DNA]</scope>
    <source>
        <strain evidence="3">BL9</strain>
    </source>
</reference>
<comment type="caution">
    <text evidence="2">The sequence shown here is derived from an EMBL/GenBank/DDBJ whole genome shotgun (WGS) entry which is preliminary data.</text>
</comment>
<gene>
    <name evidence="2" type="ORF">DAY19_12950</name>
</gene>
<dbReference type="PANTHER" id="PTHR37524:SF2">
    <property type="entry name" value="RIBOSOMAL RNA METHYLTRANSFERASE FTSJ DOMAIN-CONTAINING PROTEIN"/>
    <property type="match status" value="1"/>
</dbReference>
<evidence type="ECO:0000259" key="1">
    <source>
        <dbReference type="Pfam" id="PF01728"/>
    </source>
</evidence>
<evidence type="ECO:0000313" key="3">
    <source>
        <dbReference type="Proteomes" id="UP000443582"/>
    </source>
</evidence>
<dbReference type="InterPro" id="IPR002877">
    <property type="entry name" value="RNA_MeTrfase_FtsJ_dom"/>
</dbReference>
<protein>
    <recommendedName>
        <fullName evidence="1">Ribosomal RNA methyltransferase FtsJ domain-containing protein</fullName>
    </recommendedName>
</protein>
<feature type="domain" description="Ribosomal RNA methyltransferase FtsJ" evidence="1">
    <location>
        <begin position="111"/>
        <end position="212"/>
    </location>
</feature>
<keyword evidence="3" id="KW-1185">Reference proteome</keyword>
<evidence type="ECO:0000313" key="2">
    <source>
        <dbReference type="EMBL" id="RZF20886.1"/>
    </source>
</evidence>
<dbReference type="RefSeq" id="WP_115363139.1">
    <property type="nucleotide sequence ID" value="NZ_QDKL01000003.1"/>
</dbReference>
<dbReference type="SUPFAM" id="SSF53335">
    <property type="entry name" value="S-adenosyl-L-methionine-dependent methyltransferases"/>
    <property type="match status" value="1"/>
</dbReference>
<proteinExistence type="predicted"/>
<dbReference type="Gene3D" id="3.40.50.150">
    <property type="entry name" value="Vaccinia Virus protein VP39"/>
    <property type="match status" value="1"/>
</dbReference>
<sequence length="274" mass="31730">MNDFYLFFYHEKLKDLLLEEIKLKHPKLRLSFSNKEFISMKGPSSYEEQLTSNPLIFARRQAVFNEKSQEKPSAGKFVAVSENQFWSYRTISTSVDTFDIEEVELAQEVPARAYHKINQAFTLFNIELSSDDQVIEVGSAPGGISYYVLERGAKLVSIDPAKMDPIISEKFGDNFEHIKKSVFDITRAQLPKHCDWLISDLNLNGDLNTNQSRRIMDFYKDIKGGFLTIKTPVLSDLEKIDLWVKNFSDKYDVTVFHLPSHRREIGFMIRPLNK</sequence>
<organism evidence="2 3">
    <name type="scientific">Halobacteriovorax vibrionivorans</name>
    <dbReference type="NCBI Taxonomy" id="2152716"/>
    <lineage>
        <taxon>Bacteria</taxon>
        <taxon>Pseudomonadati</taxon>
        <taxon>Bdellovibrionota</taxon>
        <taxon>Bacteriovoracia</taxon>
        <taxon>Bacteriovoracales</taxon>
        <taxon>Halobacteriovoraceae</taxon>
        <taxon>Halobacteriovorax</taxon>
    </lineage>
</organism>
<dbReference type="PANTHER" id="PTHR37524">
    <property type="entry name" value="RIBOSOMAL RNA LARGE SUBUNIT METHYLTRANSFERASE M"/>
    <property type="match status" value="1"/>
</dbReference>
<dbReference type="Pfam" id="PF01728">
    <property type="entry name" value="FtsJ"/>
    <property type="match status" value="1"/>
</dbReference>
<accession>A0ABY0ID47</accession>